<evidence type="ECO:0000256" key="4">
    <source>
        <dbReference type="ARBA" id="ARBA00022475"/>
    </source>
</evidence>
<comment type="catalytic activity">
    <reaction evidence="12">
        <text>L-proline(in) + Na(+)(in) = L-proline(out) + Na(+)(out)</text>
        <dbReference type="Rhea" id="RHEA:28967"/>
        <dbReference type="ChEBI" id="CHEBI:29101"/>
        <dbReference type="ChEBI" id="CHEBI:60039"/>
    </reaction>
</comment>
<proteinExistence type="inferred from homology"/>
<evidence type="ECO:0000256" key="14">
    <source>
        <dbReference type="RuleBase" id="RU366012"/>
    </source>
</evidence>
<keyword evidence="10 14" id="KW-0472">Membrane</keyword>
<evidence type="ECO:0000256" key="7">
    <source>
        <dbReference type="ARBA" id="ARBA00022989"/>
    </source>
</evidence>
<keyword evidence="16" id="KW-1185">Reference proteome</keyword>
<keyword evidence="8 14" id="KW-0915">Sodium</keyword>
<keyword evidence="5 14" id="KW-0812">Transmembrane</keyword>
<keyword evidence="4 14" id="KW-1003">Cell membrane</keyword>
<dbReference type="InterPro" id="IPR018212">
    <property type="entry name" value="Na/solute_symporter_CS"/>
</dbReference>
<dbReference type="GO" id="GO:0015824">
    <property type="term" value="P:proline transport"/>
    <property type="evidence" value="ECO:0007669"/>
    <property type="project" value="UniProtKB-UniRule"/>
</dbReference>
<keyword evidence="9 14" id="KW-0406">Ion transport</keyword>
<accession>A0A1L7CX05</accession>
<dbReference type="NCBIfam" id="TIGR00813">
    <property type="entry name" value="sss"/>
    <property type="match status" value="1"/>
</dbReference>
<dbReference type="RefSeq" id="WP_075691616.1">
    <property type="nucleotide sequence ID" value="NZ_CP009248.1"/>
</dbReference>
<keyword evidence="14" id="KW-0029">Amino-acid transport</keyword>
<dbReference type="PROSITE" id="PS00457">
    <property type="entry name" value="NA_SOLUT_SYMP_2"/>
    <property type="match status" value="1"/>
</dbReference>
<feature type="transmembrane region" description="Helical" evidence="14">
    <location>
        <begin position="285"/>
        <end position="310"/>
    </location>
</feature>
<evidence type="ECO:0000256" key="5">
    <source>
        <dbReference type="ARBA" id="ARBA00022692"/>
    </source>
</evidence>
<evidence type="ECO:0000256" key="12">
    <source>
        <dbReference type="ARBA" id="ARBA00033708"/>
    </source>
</evidence>
<feature type="transmembrane region" description="Helical" evidence="14">
    <location>
        <begin position="246"/>
        <end position="264"/>
    </location>
</feature>
<dbReference type="STRING" id="1437874.CSPHI_04135"/>
<dbReference type="GO" id="GO:0005886">
    <property type="term" value="C:plasma membrane"/>
    <property type="evidence" value="ECO:0007669"/>
    <property type="project" value="UniProtKB-SubCell"/>
</dbReference>
<dbReference type="CDD" id="cd11475">
    <property type="entry name" value="SLC5sbd_PutP"/>
    <property type="match status" value="1"/>
</dbReference>
<dbReference type="EMBL" id="CP009248">
    <property type="protein sequence ID" value="APT90374.1"/>
    <property type="molecule type" value="Genomic_DNA"/>
</dbReference>
<dbReference type="PANTHER" id="PTHR48086:SF3">
    <property type="entry name" value="SODIUM_PROLINE SYMPORTER"/>
    <property type="match status" value="1"/>
</dbReference>
<feature type="transmembrane region" description="Helical" evidence="14">
    <location>
        <begin position="465"/>
        <end position="486"/>
    </location>
</feature>
<feature type="transmembrane region" description="Helical" evidence="14">
    <location>
        <begin position="442"/>
        <end position="459"/>
    </location>
</feature>
<dbReference type="PROSITE" id="PS50283">
    <property type="entry name" value="NA_SOLUT_SYMP_3"/>
    <property type="match status" value="1"/>
</dbReference>
<protein>
    <recommendedName>
        <fullName evidence="14">Sodium/proline symporter</fullName>
    </recommendedName>
    <alternativeName>
        <fullName evidence="14">Proline permease</fullName>
    </alternativeName>
</protein>
<dbReference type="InterPro" id="IPR038377">
    <property type="entry name" value="Na/Glc_symporter_sf"/>
</dbReference>
<comment type="function">
    <text evidence="14">Catalyzes the sodium-dependent uptake of extracellular L-proline.</text>
</comment>
<feature type="transmembrane region" description="Helical" evidence="14">
    <location>
        <begin position="68"/>
        <end position="92"/>
    </location>
</feature>
<comment type="similarity">
    <text evidence="2 13">Belongs to the sodium:solute symporter (SSF) (TC 2.A.21) family.</text>
</comment>
<evidence type="ECO:0000256" key="1">
    <source>
        <dbReference type="ARBA" id="ARBA00004651"/>
    </source>
</evidence>
<keyword evidence="11 14" id="KW-0739">Sodium transport</keyword>
<evidence type="ECO:0000256" key="2">
    <source>
        <dbReference type="ARBA" id="ARBA00006434"/>
    </source>
</evidence>
<evidence type="ECO:0000256" key="13">
    <source>
        <dbReference type="RuleBase" id="RU362091"/>
    </source>
</evidence>
<dbReference type="InterPro" id="IPR011851">
    <property type="entry name" value="Na/Pro_symporter"/>
</dbReference>
<comment type="subcellular location">
    <subcellularLocation>
        <location evidence="1 14">Cell membrane</location>
        <topology evidence="1 14">Multi-pass membrane protein</topology>
    </subcellularLocation>
</comment>
<evidence type="ECO:0000313" key="15">
    <source>
        <dbReference type="EMBL" id="APT90374.1"/>
    </source>
</evidence>
<feature type="transmembrane region" description="Helical" evidence="14">
    <location>
        <begin position="191"/>
        <end position="210"/>
    </location>
</feature>
<feature type="transmembrane region" description="Helical" evidence="14">
    <location>
        <begin position="6"/>
        <end position="23"/>
    </location>
</feature>
<evidence type="ECO:0000256" key="11">
    <source>
        <dbReference type="ARBA" id="ARBA00023201"/>
    </source>
</evidence>
<evidence type="ECO:0000256" key="6">
    <source>
        <dbReference type="ARBA" id="ARBA00022847"/>
    </source>
</evidence>
<feature type="transmembrane region" description="Helical" evidence="14">
    <location>
        <begin position="338"/>
        <end position="367"/>
    </location>
</feature>
<name>A0A1L7CX05_9CORY</name>
<dbReference type="InterPro" id="IPR050277">
    <property type="entry name" value="Sodium:Solute_Symporter"/>
</dbReference>
<keyword evidence="7 14" id="KW-1133">Transmembrane helix</keyword>
<evidence type="ECO:0000256" key="9">
    <source>
        <dbReference type="ARBA" id="ARBA00023065"/>
    </source>
</evidence>
<dbReference type="KEGG" id="csph:CSPHI_04135"/>
<dbReference type="GO" id="GO:0015193">
    <property type="term" value="F:L-proline transmembrane transporter activity"/>
    <property type="evidence" value="ECO:0007669"/>
    <property type="project" value="TreeGrafter"/>
</dbReference>
<evidence type="ECO:0000256" key="8">
    <source>
        <dbReference type="ARBA" id="ARBA00023053"/>
    </source>
</evidence>
<keyword evidence="6 14" id="KW-0769">Symport</keyword>
<dbReference type="PANTHER" id="PTHR48086">
    <property type="entry name" value="SODIUM/PROLINE SYMPORTER-RELATED"/>
    <property type="match status" value="1"/>
</dbReference>
<dbReference type="Pfam" id="PF00474">
    <property type="entry name" value="SSF"/>
    <property type="match status" value="1"/>
</dbReference>
<dbReference type="OrthoDB" id="9789704at2"/>
<feature type="transmembrane region" description="Helical" evidence="14">
    <location>
        <begin position="416"/>
        <end position="435"/>
    </location>
</feature>
<dbReference type="Gene3D" id="1.20.1730.10">
    <property type="entry name" value="Sodium/glucose cotransporter"/>
    <property type="match status" value="1"/>
</dbReference>
<organism evidence="15 16">
    <name type="scientific">Corynebacterium sphenisci DSM 44792</name>
    <dbReference type="NCBI Taxonomy" id="1437874"/>
    <lineage>
        <taxon>Bacteria</taxon>
        <taxon>Bacillati</taxon>
        <taxon>Actinomycetota</taxon>
        <taxon>Actinomycetes</taxon>
        <taxon>Mycobacteriales</taxon>
        <taxon>Corynebacteriaceae</taxon>
        <taxon>Corynebacterium</taxon>
    </lineage>
</organism>
<sequence>MSEHSWFIVAIVAYLATMLYIGWRGYRRTVDYDDYVLGGRGLHPFVAALSASASDMSGWLLMGLPGAIYLSGLSQAWIAIGLFIGATANWVFTAPRLRAYTHIARDSLTVPTFFEARVRDSSHLLRVTAGIIILVFFTFYVSSGMVAGGRYWESTFDGSYLTGMLIVAGVTVAYTLVGGFVAVANTDTVQGIIMFLALVAVPAVALAYLMGQGLSFTEVLTYPAGHAYPGSADGGVDGTWFAMTEGLPALTIIGLAGWGLGYFGQPHVIVRFMALRRPAEARQGLVYGAAWQFICLAGAMLVALIATGFFDVTGARIADQASYETVFLDMSRFLLHPLLAGLVLTAVLAAIMSTISSQLLVSSTALVEDLYRGLVNKNLRARWSMPLSRAAVLLVALVAAILAADPENSILDLVGFAWAGFGSAFGPLVIAALYWRRLNAPGAMAGMVTGAVVSFAWGSSALTDVVYEIIPGVAAATVAMVAVTLLTPKPDEAILAEFDRAAAAAKL</sequence>
<gene>
    <name evidence="15" type="ORF">CSPHI_04135</name>
</gene>
<feature type="transmembrane region" description="Helical" evidence="14">
    <location>
        <begin position="124"/>
        <end position="141"/>
    </location>
</feature>
<dbReference type="GO" id="GO:0005298">
    <property type="term" value="F:proline:sodium symporter activity"/>
    <property type="evidence" value="ECO:0007669"/>
    <property type="project" value="UniProtKB-UniRule"/>
</dbReference>
<evidence type="ECO:0000256" key="10">
    <source>
        <dbReference type="ARBA" id="ARBA00023136"/>
    </source>
</evidence>
<dbReference type="GO" id="GO:0031402">
    <property type="term" value="F:sodium ion binding"/>
    <property type="evidence" value="ECO:0007669"/>
    <property type="project" value="UniProtKB-UniRule"/>
</dbReference>
<reference evidence="15 16" key="1">
    <citation type="submission" date="2014-08" db="EMBL/GenBank/DDBJ databases">
        <title>Complete genome sequence of Corynebacterium sphenisci CECT 5990(T) (=DSM 44792(T)), isolated from healthy wild penguins.</title>
        <authorList>
            <person name="Ruckert C."/>
            <person name="Albersmeier A."/>
            <person name="Winkler A."/>
            <person name="Kalinowski J."/>
        </authorList>
    </citation>
    <scope>NUCLEOTIDE SEQUENCE [LARGE SCALE GENOMIC DNA]</scope>
    <source>
        <strain evidence="15 16">DSM 44792</strain>
    </source>
</reference>
<feature type="transmembrane region" description="Helical" evidence="14">
    <location>
        <begin position="387"/>
        <end position="404"/>
    </location>
</feature>
<evidence type="ECO:0000313" key="16">
    <source>
        <dbReference type="Proteomes" id="UP000185469"/>
    </source>
</evidence>
<dbReference type="Proteomes" id="UP000185469">
    <property type="component" value="Chromosome"/>
</dbReference>
<keyword evidence="3 14" id="KW-0813">Transport</keyword>
<dbReference type="AlphaFoldDB" id="A0A1L7CX05"/>
<feature type="transmembrane region" description="Helical" evidence="14">
    <location>
        <begin position="161"/>
        <end position="184"/>
    </location>
</feature>
<dbReference type="InterPro" id="IPR001734">
    <property type="entry name" value="Na/solute_symporter"/>
</dbReference>
<dbReference type="NCBIfam" id="TIGR02121">
    <property type="entry name" value="Na_Pro_sym"/>
    <property type="match status" value="1"/>
</dbReference>
<evidence type="ECO:0000256" key="3">
    <source>
        <dbReference type="ARBA" id="ARBA00022448"/>
    </source>
</evidence>